<feature type="compositionally biased region" description="Acidic residues" evidence="1">
    <location>
        <begin position="21"/>
        <end position="40"/>
    </location>
</feature>
<evidence type="ECO:0000313" key="3">
    <source>
        <dbReference type="EMBL" id="KAK9937053.1"/>
    </source>
</evidence>
<feature type="compositionally biased region" description="Acidic residues" evidence="1">
    <location>
        <begin position="149"/>
        <end position="164"/>
    </location>
</feature>
<dbReference type="Proteomes" id="UP001457282">
    <property type="component" value="Unassembled WGS sequence"/>
</dbReference>
<reference evidence="3 4" key="1">
    <citation type="journal article" date="2023" name="G3 (Bethesda)">
        <title>A chromosome-length genome assembly and annotation of blackberry (Rubus argutus, cv. 'Hillquist').</title>
        <authorList>
            <person name="Bruna T."/>
            <person name="Aryal R."/>
            <person name="Dudchenko O."/>
            <person name="Sargent D.J."/>
            <person name="Mead D."/>
            <person name="Buti M."/>
            <person name="Cavallini A."/>
            <person name="Hytonen T."/>
            <person name="Andres J."/>
            <person name="Pham M."/>
            <person name="Weisz D."/>
            <person name="Mascagni F."/>
            <person name="Usai G."/>
            <person name="Natali L."/>
            <person name="Bassil N."/>
            <person name="Fernandez G.E."/>
            <person name="Lomsadze A."/>
            <person name="Armour M."/>
            <person name="Olukolu B."/>
            <person name="Poorten T."/>
            <person name="Britton C."/>
            <person name="Davik J."/>
            <person name="Ashrafi H."/>
            <person name="Aiden E.L."/>
            <person name="Borodovsky M."/>
            <person name="Worthington M."/>
        </authorList>
    </citation>
    <scope>NUCLEOTIDE SEQUENCE [LARGE SCALE GENOMIC DNA]</scope>
    <source>
        <strain evidence="3">PI 553951</strain>
    </source>
</reference>
<evidence type="ECO:0000259" key="2">
    <source>
        <dbReference type="Pfam" id="PF07741"/>
    </source>
</evidence>
<evidence type="ECO:0000256" key="1">
    <source>
        <dbReference type="SAM" id="MobiDB-lite"/>
    </source>
</evidence>
<comment type="caution">
    <text evidence="3">The sequence shown here is derived from an EMBL/GenBank/DDBJ whole genome shotgun (WGS) entry which is preliminary data.</text>
</comment>
<name>A0AAW1XL16_RUBAR</name>
<feature type="region of interest" description="Disordered" evidence="1">
    <location>
        <begin position="65"/>
        <end position="195"/>
    </location>
</feature>
<proteinExistence type="predicted"/>
<dbReference type="Pfam" id="PF07741">
    <property type="entry name" value="BRF1"/>
    <property type="match status" value="1"/>
</dbReference>
<keyword evidence="4" id="KW-1185">Reference proteome</keyword>
<feature type="compositionally biased region" description="Basic and acidic residues" evidence="1">
    <location>
        <begin position="1"/>
        <end position="20"/>
    </location>
</feature>
<feature type="compositionally biased region" description="Low complexity" evidence="1">
    <location>
        <begin position="79"/>
        <end position="88"/>
    </location>
</feature>
<protein>
    <recommendedName>
        <fullName evidence="2">Brf1 TBP-binding domain-containing protein</fullName>
    </recommendedName>
</protein>
<gene>
    <name evidence="3" type="ORF">M0R45_013870</name>
</gene>
<dbReference type="InterPro" id="IPR011665">
    <property type="entry name" value="BRF1_TBP-bd_dom"/>
</dbReference>
<evidence type="ECO:0000313" key="4">
    <source>
        <dbReference type="Proteomes" id="UP001457282"/>
    </source>
</evidence>
<dbReference type="EMBL" id="JBEDUW010000003">
    <property type="protein sequence ID" value="KAK9937053.1"/>
    <property type="molecule type" value="Genomic_DNA"/>
</dbReference>
<dbReference type="AlphaFoldDB" id="A0AAW1XL16"/>
<feature type="domain" description="Brf1 TBP-binding" evidence="2">
    <location>
        <begin position="34"/>
        <end position="82"/>
    </location>
</feature>
<feature type="compositionally biased region" description="Basic residues" evidence="1">
    <location>
        <begin position="68"/>
        <end position="78"/>
    </location>
</feature>
<feature type="compositionally biased region" description="Acidic residues" evidence="1">
    <location>
        <begin position="186"/>
        <end position="195"/>
    </location>
</feature>
<organism evidence="3 4">
    <name type="scientific">Rubus argutus</name>
    <name type="common">Southern blackberry</name>
    <dbReference type="NCBI Taxonomy" id="59490"/>
    <lineage>
        <taxon>Eukaryota</taxon>
        <taxon>Viridiplantae</taxon>
        <taxon>Streptophyta</taxon>
        <taxon>Embryophyta</taxon>
        <taxon>Tracheophyta</taxon>
        <taxon>Spermatophyta</taxon>
        <taxon>Magnoliopsida</taxon>
        <taxon>eudicotyledons</taxon>
        <taxon>Gunneridae</taxon>
        <taxon>Pentapetalae</taxon>
        <taxon>rosids</taxon>
        <taxon>fabids</taxon>
        <taxon>Rosales</taxon>
        <taxon>Rosaceae</taxon>
        <taxon>Rosoideae</taxon>
        <taxon>Rosoideae incertae sedis</taxon>
        <taxon>Rubus</taxon>
    </lineage>
</organism>
<sequence>MALPKRSETKPKLQADKDTSESESSESEVSESLSDIDDAEVAPYLNSKKEAFYKSIIWEAMNKDYAKGKSRKRARQPKKAAPPNKAVKISTEMDNKKRPSSKINYDALKKLSDKEDDSYAPGFEEGSHGDTQHSHERLDGEPHSSGGNYDDELEFDNENAYSEEAEARPGYDNDDSYYEDYNGYGCEEENGFDEF</sequence>
<feature type="region of interest" description="Disordered" evidence="1">
    <location>
        <begin position="1"/>
        <end position="41"/>
    </location>
</feature>
<accession>A0AAW1XL16</accession>
<dbReference type="Gene3D" id="1.20.5.650">
    <property type="entry name" value="Single helix bin"/>
    <property type="match status" value="1"/>
</dbReference>
<feature type="compositionally biased region" description="Basic and acidic residues" evidence="1">
    <location>
        <begin position="125"/>
        <end position="142"/>
    </location>
</feature>